<evidence type="ECO:0000256" key="5">
    <source>
        <dbReference type="ARBA" id="ARBA00048312"/>
    </source>
</evidence>
<dbReference type="EMBL" id="JANJYI010000004">
    <property type="protein sequence ID" value="KAK2651871.1"/>
    <property type="molecule type" value="Genomic_DNA"/>
</dbReference>
<keyword evidence="9" id="KW-1185">Reference proteome</keyword>
<protein>
    <recommendedName>
        <fullName evidence="7">Protein kinase domain-containing protein</fullName>
    </recommendedName>
</protein>
<evidence type="ECO:0000313" key="8">
    <source>
        <dbReference type="EMBL" id="KAK2651871.1"/>
    </source>
</evidence>
<dbReference type="PROSITE" id="PS00107">
    <property type="entry name" value="PROTEIN_KINASE_ATP"/>
    <property type="match status" value="1"/>
</dbReference>
<keyword evidence="2 6" id="KW-0547">Nucleotide-binding</keyword>
<organism evidence="8 9">
    <name type="scientific">Dipteronia dyeriana</name>
    <dbReference type="NCBI Taxonomy" id="168575"/>
    <lineage>
        <taxon>Eukaryota</taxon>
        <taxon>Viridiplantae</taxon>
        <taxon>Streptophyta</taxon>
        <taxon>Embryophyta</taxon>
        <taxon>Tracheophyta</taxon>
        <taxon>Spermatophyta</taxon>
        <taxon>Magnoliopsida</taxon>
        <taxon>eudicotyledons</taxon>
        <taxon>Gunneridae</taxon>
        <taxon>Pentapetalae</taxon>
        <taxon>rosids</taxon>
        <taxon>malvids</taxon>
        <taxon>Sapindales</taxon>
        <taxon>Sapindaceae</taxon>
        <taxon>Hippocastanoideae</taxon>
        <taxon>Acereae</taxon>
        <taxon>Dipteronia</taxon>
    </lineage>
</organism>
<sequence>MEKYHLLDQVGAGAFGRVWKAINKHSGEVVAVKMLKEKFHYSWECLNLEEIKSLRILNIGISCHSRKSSEKETTLYSVFEFMEGNLLQLMRSRVEPFSENEVRR</sequence>
<dbReference type="InterPro" id="IPR017441">
    <property type="entry name" value="Protein_kinase_ATP_BS"/>
</dbReference>
<accession>A0AAD9X313</accession>
<dbReference type="AlphaFoldDB" id="A0AAD9X313"/>
<proteinExistence type="inferred from homology"/>
<keyword evidence="3 6" id="KW-0067">ATP-binding</keyword>
<evidence type="ECO:0000256" key="2">
    <source>
        <dbReference type="ARBA" id="ARBA00022741"/>
    </source>
</evidence>
<comment type="catalytic activity">
    <reaction evidence="4">
        <text>L-threonyl-[protein] + ATP = O-phospho-L-threonyl-[protein] + ADP + H(+)</text>
        <dbReference type="Rhea" id="RHEA:46608"/>
        <dbReference type="Rhea" id="RHEA-COMP:11060"/>
        <dbReference type="Rhea" id="RHEA-COMP:11605"/>
        <dbReference type="ChEBI" id="CHEBI:15378"/>
        <dbReference type="ChEBI" id="CHEBI:30013"/>
        <dbReference type="ChEBI" id="CHEBI:30616"/>
        <dbReference type="ChEBI" id="CHEBI:61977"/>
        <dbReference type="ChEBI" id="CHEBI:456216"/>
        <dbReference type="EC" id="2.7.11.24"/>
    </reaction>
</comment>
<dbReference type="Proteomes" id="UP001280121">
    <property type="component" value="Unassembled WGS sequence"/>
</dbReference>
<reference evidence="8" key="1">
    <citation type="journal article" date="2023" name="Plant J.">
        <title>Genome sequences and population genomics provide insights into the demographic history, inbreeding, and mutation load of two 'living fossil' tree species of Dipteronia.</title>
        <authorList>
            <person name="Feng Y."/>
            <person name="Comes H.P."/>
            <person name="Chen J."/>
            <person name="Zhu S."/>
            <person name="Lu R."/>
            <person name="Zhang X."/>
            <person name="Li P."/>
            <person name="Qiu J."/>
            <person name="Olsen K.M."/>
            <person name="Qiu Y."/>
        </authorList>
    </citation>
    <scope>NUCLEOTIDE SEQUENCE</scope>
    <source>
        <strain evidence="8">KIB01</strain>
    </source>
</reference>
<evidence type="ECO:0000313" key="9">
    <source>
        <dbReference type="Proteomes" id="UP001280121"/>
    </source>
</evidence>
<evidence type="ECO:0000256" key="4">
    <source>
        <dbReference type="ARBA" id="ARBA00047592"/>
    </source>
</evidence>
<evidence type="ECO:0000256" key="3">
    <source>
        <dbReference type="ARBA" id="ARBA00022840"/>
    </source>
</evidence>
<comment type="catalytic activity">
    <reaction evidence="5">
        <text>L-seryl-[protein] + ATP = O-phospho-L-seryl-[protein] + ADP + H(+)</text>
        <dbReference type="Rhea" id="RHEA:17989"/>
        <dbReference type="Rhea" id="RHEA-COMP:9863"/>
        <dbReference type="Rhea" id="RHEA-COMP:11604"/>
        <dbReference type="ChEBI" id="CHEBI:15378"/>
        <dbReference type="ChEBI" id="CHEBI:29999"/>
        <dbReference type="ChEBI" id="CHEBI:30616"/>
        <dbReference type="ChEBI" id="CHEBI:83421"/>
        <dbReference type="ChEBI" id="CHEBI:456216"/>
        <dbReference type="EC" id="2.7.11.24"/>
    </reaction>
</comment>
<evidence type="ECO:0000256" key="6">
    <source>
        <dbReference type="PROSITE-ProRule" id="PRU10141"/>
    </source>
</evidence>
<dbReference type="GO" id="GO:0005524">
    <property type="term" value="F:ATP binding"/>
    <property type="evidence" value="ECO:0007669"/>
    <property type="project" value="UniProtKB-UniRule"/>
</dbReference>
<dbReference type="InterPro" id="IPR050117">
    <property type="entry name" value="MAPK"/>
</dbReference>
<dbReference type="Gene3D" id="1.10.510.10">
    <property type="entry name" value="Transferase(Phosphotransferase) domain 1"/>
    <property type="match status" value="1"/>
</dbReference>
<dbReference type="GO" id="GO:0004707">
    <property type="term" value="F:MAP kinase activity"/>
    <property type="evidence" value="ECO:0007669"/>
    <property type="project" value="UniProtKB-EC"/>
</dbReference>
<feature type="domain" description="Protein kinase" evidence="7">
    <location>
        <begin position="4"/>
        <end position="104"/>
    </location>
</feature>
<evidence type="ECO:0000259" key="7">
    <source>
        <dbReference type="PROSITE" id="PS50011"/>
    </source>
</evidence>
<comment type="similarity">
    <text evidence="1">Belongs to the protein kinase superfamily. CMGC Ser/Thr protein kinase family. MAP kinase subfamily.</text>
</comment>
<comment type="caution">
    <text evidence="8">The sequence shown here is derived from an EMBL/GenBank/DDBJ whole genome shotgun (WGS) entry which is preliminary data.</text>
</comment>
<dbReference type="Pfam" id="PF00069">
    <property type="entry name" value="Pkinase"/>
    <property type="match status" value="1"/>
</dbReference>
<name>A0AAD9X313_9ROSI</name>
<evidence type="ECO:0000256" key="1">
    <source>
        <dbReference type="ARBA" id="ARBA00008832"/>
    </source>
</evidence>
<gene>
    <name evidence="8" type="ORF">Ddye_011727</name>
</gene>
<dbReference type="InterPro" id="IPR000719">
    <property type="entry name" value="Prot_kinase_dom"/>
</dbReference>
<dbReference type="InterPro" id="IPR011009">
    <property type="entry name" value="Kinase-like_dom_sf"/>
</dbReference>
<dbReference type="SUPFAM" id="SSF56112">
    <property type="entry name" value="Protein kinase-like (PK-like)"/>
    <property type="match status" value="1"/>
</dbReference>
<feature type="binding site" evidence="6">
    <location>
        <position position="33"/>
    </location>
    <ligand>
        <name>ATP</name>
        <dbReference type="ChEBI" id="CHEBI:30616"/>
    </ligand>
</feature>
<dbReference type="PANTHER" id="PTHR24055">
    <property type="entry name" value="MITOGEN-ACTIVATED PROTEIN KINASE"/>
    <property type="match status" value="1"/>
</dbReference>
<dbReference type="PROSITE" id="PS50011">
    <property type="entry name" value="PROTEIN_KINASE_DOM"/>
    <property type="match status" value="1"/>
</dbReference>